<evidence type="ECO:0008006" key="4">
    <source>
        <dbReference type="Google" id="ProtNLM"/>
    </source>
</evidence>
<evidence type="ECO:0000313" key="3">
    <source>
        <dbReference type="Proteomes" id="UP001596395"/>
    </source>
</evidence>
<sequence>MDTTKVALGALLLVASTAALFALSPTDSVLPLLVGGVASLTMAAGALLVGTSGEGRPV</sequence>
<dbReference type="Proteomes" id="UP001596395">
    <property type="component" value="Unassembled WGS sequence"/>
</dbReference>
<keyword evidence="1" id="KW-0472">Membrane</keyword>
<dbReference type="EMBL" id="JBHSXN010000001">
    <property type="protein sequence ID" value="MFC6951284.1"/>
    <property type="molecule type" value="Genomic_DNA"/>
</dbReference>
<keyword evidence="1" id="KW-1133">Transmembrane helix</keyword>
<keyword evidence="1" id="KW-0812">Transmembrane</keyword>
<proteinExistence type="predicted"/>
<accession>A0ABD5V6W2</accession>
<name>A0ABD5V6W2_9EURY</name>
<comment type="caution">
    <text evidence="2">The sequence shown here is derived from an EMBL/GenBank/DDBJ whole genome shotgun (WGS) entry which is preliminary data.</text>
</comment>
<evidence type="ECO:0000313" key="2">
    <source>
        <dbReference type="EMBL" id="MFC6951284.1"/>
    </source>
</evidence>
<gene>
    <name evidence="2" type="ORF">ACFQGB_00280</name>
</gene>
<evidence type="ECO:0000256" key="1">
    <source>
        <dbReference type="SAM" id="Phobius"/>
    </source>
</evidence>
<keyword evidence="3" id="KW-1185">Reference proteome</keyword>
<dbReference type="RefSeq" id="WP_336348323.1">
    <property type="nucleotide sequence ID" value="NZ_JAZAQL010000001.1"/>
</dbReference>
<organism evidence="2 3">
    <name type="scientific">Halorubellus litoreus</name>
    <dbReference type="NCBI Taxonomy" id="755308"/>
    <lineage>
        <taxon>Archaea</taxon>
        <taxon>Methanobacteriati</taxon>
        <taxon>Methanobacteriota</taxon>
        <taxon>Stenosarchaea group</taxon>
        <taxon>Halobacteria</taxon>
        <taxon>Halobacteriales</taxon>
        <taxon>Halorubellaceae</taxon>
        <taxon>Halorubellus</taxon>
    </lineage>
</organism>
<dbReference type="AlphaFoldDB" id="A0ABD5V6W2"/>
<protein>
    <recommendedName>
        <fullName evidence="4">PEP-CTERM protein-sorting domain-containing protein</fullName>
    </recommendedName>
</protein>
<reference evidence="2 3" key="1">
    <citation type="journal article" date="2019" name="Int. J. Syst. Evol. Microbiol.">
        <title>The Global Catalogue of Microorganisms (GCM) 10K type strain sequencing project: providing services to taxonomists for standard genome sequencing and annotation.</title>
        <authorList>
            <consortium name="The Broad Institute Genomics Platform"/>
            <consortium name="The Broad Institute Genome Sequencing Center for Infectious Disease"/>
            <person name="Wu L."/>
            <person name="Ma J."/>
        </authorList>
    </citation>
    <scope>NUCLEOTIDE SEQUENCE [LARGE SCALE GENOMIC DNA]</scope>
    <source>
        <strain evidence="2 3">GX26</strain>
    </source>
</reference>
<feature type="transmembrane region" description="Helical" evidence="1">
    <location>
        <begin position="32"/>
        <end position="50"/>
    </location>
</feature>